<protein>
    <submittedName>
        <fullName evidence="1">Uncharacterized protein</fullName>
    </submittedName>
</protein>
<dbReference type="AlphaFoldDB" id="A0A381ZZL4"/>
<name>A0A381ZZL4_9ZZZZ</name>
<proteinExistence type="predicted"/>
<dbReference type="EMBL" id="UINC01023313">
    <property type="protein sequence ID" value="SVA94725.1"/>
    <property type="molecule type" value="Genomic_DNA"/>
</dbReference>
<evidence type="ECO:0000313" key="1">
    <source>
        <dbReference type="EMBL" id="SVA94725.1"/>
    </source>
</evidence>
<reference evidence="1" key="1">
    <citation type="submission" date="2018-05" db="EMBL/GenBank/DDBJ databases">
        <authorList>
            <person name="Lanie J.A."/>
            <person name="Ng W.-L."/>
            <person name="Kazmierczak K.M."/>
            <person name="Andrzejewski T.M."/>
            <person name="Davidsen T.M."/>
            <person name="Wayne K.J."/>
            <person name="Tettelin H."/>
            <person name="Glass J.I."/>
            <person name="Rusch D."/>
            <person name="Podicherti R."/>
            <person name="Tsui H.-C.T."/>
            <person name="Winkler M.E."/>
        </authorList>
    </citation>
    <scope>NUCLEOTIDE SEQUENCE</scope>
</reference>
<organism evidence="1">
    <name type="scientific">marine metagenome</name>
    <dbReference type="NCBI Taxonomy" id="408172"/>
    <lineage>
        <taxon>unclassified sequences</taxon>
        <taxon>metagenomes</taxon>
        <taxon>ecological metagenomes</taxon>
    </lineage>
</organism>
<sequence length="85" mass="9338">MFKEKCANCGHPQEFHIKDIIDTELDIEGEMGKAVTKWEIVGKVATGLPNSGACTLHILDHMGAHNGVPYGKSYRCTCTKFQNGD</sequence>
<accession>A0A381ZZL4</accession>
<gene>
    <name evidence="1" type="ORF">METZ01_LOCUS147579</name>
</gene>